<evidence type="ECO:0000313" key="7">
    <source>
        <dbReference type="EMBL" id="MDI2030243.1"/>
    </source>
</evidence>
<keyword evidence="3 6" id="KW-0812">Transmembrane</keyword>
<feature type="transmembrane region" description="Helical" evidence="6">
    <location>
        <begin position="367"/>
        <end position="386"/>
    </location>
</feature>
<reference evidence="7 8" key="1">
    <citation type="submission" date="2023-04" db="EMBL/GenBank/DDBJ databases">
        <title>Draft genome sequence of Saccharopolyspora sp. TS4A08 isolated from sweet potato rhizospheric soil.</title>
        <authorList>
            <person name="Suksaard P."/>
            <person name="Duangmal K."/>
        </authorList>
    </citation>
    <scope>NUCLEOTIDE SEQUENCE [LARGE SCALE GENOMIC DNA]</scope>
    <source>
        <strain evidence="7 8">TS4A08</strain>
    </source>
</reference>
<dbReference type="Pfam" id="PF13347">
    <property type="entry name" value="MFS_2"/>
    <property type="match status" value="1"/>
</dbReference>
<gene>
    <name evidence="7" type="primary">uidB</name>
    <name evidence="7" type="ORF">QFW96_16560</name>
</gene>
<feature type="transmembrane region" description="Helical" evidence="6">
    <location>
        <begin position="314"/>
        <end position="334"/>
    </location>
</feature>
<proteinExistence type="predicted"/>
<dbReference type="PANTHER" id="PTHR11328">
    <property type="entry name" value="MAJOR FACILITATOR SUPERFAMILY DOMAIN-CONTAINING PROTEIN"/>
    <property type="match status" value="1"/>
</dbReference>
<feature type="transmembrane region" description="Helical" evidence="6">
    <location>
        <begin position="39"/>
        <end position="66"/>
    </location>
</feature>
<comment type="subcellular location">
    <subcellularLocation>
        <location evidence="1">Cell membrane</location>
        <topology evidence="1">Multi-pass membrane protein</topology>
    </subcellularLocation>
</comment>
<dbReference type="NCBIfam" id="TIGR00792">
    <property type="entry name" value="gph"/>
    <property type="match status" value="1"/>
</dbReference>
<dbReference type="PANTHER" id="PTHR11328:SF39">
    <property type="entry name" value="2,3-DIHYDROXYPROPANE-1-SULFONATE EXPORTER-RELATED"/>
    <property type="match status" value="1"/>
</dbReference>
<keyword evidence="2" id="KW-1003">Cell membrane</keyword>
<feature type="transmembrane region" description="Helical" evidence="6">
    <location>
        <begin position="289"/>
        <end position="308"/>
    </location>
</feature>
<name>A0ABT6PQG5_9PSEU</name>
<dbReference type="RefSeq" id="WP_281456553.1">
    <property type="nucleotide sequence ID" value="NZ_JASAOF010000009.1"/>
</dbReference>
<evidence type="ECO:0000256" key="2">
    <source>
        <dbReference type="ARBA" id="ARBA00022475"/>
    </source>
</evidence>
<feature type="transmembrane region" description="Helical" evidence="6">
    <location>
        <begin position="225"/>
        <end position="247"/>
    </location>
</feature>
<feature type="transmembrane region" description="Helical" evidence="6">
    <location>
        <begin position="110"/>
        <end position="133"/>
    </location>
</feature>
<dbReference type="EMBL" id="JASAOF010000009">
    <property type="protein sequence ID" value="MDI2030243.1"/>
    <property type="molecule type" value="Genomic_DNA"/>
</dbReference>
<feature type="transmembrane region" description="Helical" evidence="6">
    <location>
        <begin position="78"/>
        <end position="98"/>
    </location>
</feature>
<dbReference type="InterPro" id="IPR018043">
    <property type="entry name" value="Na/Gal_symport_CS"/>
</dbReference>
<evidence type="ECO:0000256" key="1">
    <source>
        <dbReference type="ARBA" id="ARBA00004651"/>
    </source>
</evidence>
<keyword evidence="8" id="KW-1185">Reference proteome</keyword>
<comment type="caution">
    <text evidence="7">The sequence shown here is derived from an EMBL/GenBank/DDBJ whole genome shotgun (WGS) entry which is preliminary data.</text>
</comment>
<organism evidence="7 8">
    <name type="scientific">Saccharopolyspora ipomoeae</name>
    <dbReference type="NCBI Taxonomy" id="3042027"/>
    <lineage>
        <taxon>Bacteria</taxon>
        <taxon>Bacillati</taxon>
        <taxon>Actinomycetota</taxon>
        <taxon>Actinomycetes</taxon>
        <taxon>Pseudonocardiales</taxon>
        <taxon>Pseudonocardiaceae</taxon>
        <taxon>Saccharopolyspora</taxon>
    </lineage>
</organism>
<evidence type="ECO:0000256" key="5">
    <source>
        <dbReference type="ARBA" id="ARBA00023136"/>
    </source>
</evidence>
<dbReference type="InterPro" id="IPR039672">
    <property type="entry name" value="MFS_2"/>
</dbReference>
<feature type="transmembrane region" description="Helical" evidence="6">
    <location>
        <begin position="145"/>
        <end position="164"/>
    </location>
</feature>
<dbReference type="CDD" id="cd17332">
    <property type="entry name" value="MFS_MelB_like"/>
    <property type="match status" value="1"/>
</dbReference>
<dbReference type="PROSITE" id="PS00872">
    <property type="entry name" value="NA_GALACTOSIDE_SYMP"/>
    <property type="match status" value="1"/>
</dbReference>
<evidence type="ECO:0000256" key="3">
    <source>
        <dbReference type="ARBA" id="ARBA00022692"/>
    </source>
</evidence>
<keyword evidence="5 6" id="KW-0472">Membrane</keyword>
<dbReference type="Proteomes" id="UP001237595">
    <property type="component" value="Unassembled WGS sequence"/>
</dbReference>
<feature type="transmembrane region" description="Helical" evidence="6">
    <location>
        <begin position="398"/>
        <end position="420"/>
    </location>
</feature>
<protein>
    <submittedName>
        <fullName evidence="7">Glucuronide transporter</fullName>
    </submittedName>
</protein>
<dbReference type="Gene3D" id="1.20.1250.20">
    <property type="entry name" value="MFS general substrate transporter like domains"/>
    <property type="match status" value="2"/>
</dbReference>
<keyword evidence="4 6" id="KW-1133">Transmembrane helix</keyword>
<feature type="transmembrane region" description="Helical" evidence="6">
    <location>
        <begin position="259"/>
        <end position="282"/>
    </location>
</feature>
<accession>A0ABT6PQG5</accession>
<dbReference type="SUPFAM" id="SSF103473">
    <property type="entry name" value="MFS general substrate transporter"/>
    <property type="match status" value="1"/>
</dbReference>
<evidence type="ECO:0000313" key="8">
    <source>
        <dbReference type="Proteomes" id="UP001237595"/>
    </source>
</evidence>
<feature type="transmembrane region" description="Helical" evidence="6">
    <location>
        <begin position="176"/>
        <end position="199"/>
    </location>
</feature>
<dbReference type="NCBIfam" id="NF007353">
    <property type="entry name" value="PRK09848.1"/>
    <property type="match status" value="1"/>
</dbReference>
<dbReference type="InterPro" id="IPR001927">
    <property type="entry name" value="Na/Gal_symport"/>
</dbReference>
<evidence type="ECO:0000256" key="6">
    <source>
        <dbReference type="SAM" id="Phobius"/>
    </source>
</evidence>
<dbReference type="InterPro" id="IPR036259">
    <property type="entry name" value="MFS_trans_sf"/>
</dbReference>
<evidence type="ECO:0000256" key="4">
    <source>
        <dbReference type="ARBA" id="ARBA00022989"/>
    </source>
</evidence>
<sequence>MKLRITQLLGYGAGDMANNLAFSMASMFLLLYYTDVAGIPAAAAGTILLVVRVWDALADLVAGGLVDKTSTRWGKFRPWLLFASLPLLLLNVATFSVPDWSLTGKLVYAVVTYAAVGTAYSLVNIPYGSLAAAMTQDPVERSKLASARSMGAAATILLLSLVVSPQIKSAANLQHSMLLTTLAVVVIGGALYLFTFFTARETVEREVQKVSLKESLATLRRNRPLILLCASSLFFLTAMFSLQTIGVYYARDVLGNANFYIFITVAQVGLMFLLAPLAPFVVRRFGKKSGYIGAGMVMITGSAGVMFAPSSLPWVSLGFFVLVGMGLGLVNTLMWSLEADTVEYGEWQTGVRMEGATYAVFSFVRKLGQAVGGATAAYTIGLAGYVSGTSAQTEVAVWGIRAAAGVVPAGCVIIAIVIMLSYPLTESRFREITAEVADRRSRVVDPHTS</sequence>